<feature type="domain" description="Polysaccharide export protein N-terminal" evidence="2">
    <location>
        <begin position="12"/>
        <end position="73"/>
    </location>
</feature>
<accession>A0A0A6PKN9</accession>
<keyword evidence="4" id="KW-1185">Reference proteome</keyword>
<organism evidence="3 4">
    <name type="scientific">Candidatus Thiomargarita nelsonii</name>
    <dbReference type="NCBI Taxonomy" id="1003181"/>
    <lineage>
        <taxon>Bacteria</taxon>
        <taxon>Pseudomonadati</taxon>
        <taxon>Pseudomonadota</taxon>
        <taxon>Gammaproteobacteria</taxon>
        <taxon>Thiotrichales</taxon>
        <taxon>Thiotrichaceae</taxon>
        <taxon>Thiomargarita</taxon>
    </lineage>
</organism>
<evidence type="ECO:0000313" key="4">
    <source>
        <dbReference type="Proteomes" id="UP000030428"/>
    </source>
</evidence>
<dbReference type="Proteomes" id="UP000030428">
    <property type="component" value="Unassembled WGS sequence"/>
</dbReference>
<dbReference type="Gene3D" id="3.10.560.10">
    <property type="entry name" value="Outer membrane lipoprotein wza domain like"/>
    <property type="match status" value="1"/>
</dbReference>
<protein>
    <recommendedName>
        <fullName evidence="2">Polysaccharide export protein N-terminal domain-containing protein</fullName>
    </recommendedName>
</protein>
<dbReference type="PANTHER" id="PTHR33619:SF3">
    <property type="entry name" value="POLYSACCHARIDE EXPORT PROTEIN GFCE-RELATED"/>
    <property type="match status" value="1"/>
</dbReference>
<reference evidence="3 4" key="1">
    <citation type="journal article" date="2016" name="Front. Microbiol.">
        <title>Single-Cell (Meta-)Genomics of a Dimorphic Candidatus Thiomargarita nelsonii Reveals Genomic Plasticity.</title>
        <authorList>
            <person name="Flood B.E."/>
            <person name="Fliss P."/>
            <person name="Jones D.S."/>
            <person name="Dick G.J."/>
            <person name="Jain S."/>
            <person name="Kaster A.K."/>
            <person name="Winkel M."/>
            <person name="Mussmann M."/>
            <person name="Bailey J."/>
        </authorList>
    </citation>
    <scope>NUCLEOTIDE SEQUENCE [LARGE SCALE GENOMIC DNA]</scope>
    <source>
        <strain evidence="3">Hydrate Ridge</strain>
    </source>
</reference>
<dbReference type="EMBL" id="JSZA02000380">
    <property type="protein sequence ID" value="KHD07548.1"/>
    <property type="molecule type" value="Genomic_DNA"/>
</dbReference>
<dbReference type="InterPro" id="IPR003715">
    <property type="entry name" value="Poly_export_N"/>
</dbReference>
<dbReference type="GO" id="GO:0015159">
    <property type="term" value="F:polysaccharide transmembrane transporter activity"/>
    <property type="evidence" value="ECO:0007669"/>
    <property type="project" value="InterPro"/>
</dbReference>
<proteinExistence type="predicted"/>
<dbReference type="InterPro" id="IPR049712">
    <property type="entry name" value="Poly_export"/>
</dbReference>
<keyword evidence="1" id="KW-0732">Signal</keyword>
<evidence type="ECO:0000313" key="3">
    <source>
        <dbReference type="EMBL" id="KHD07548.1"/>
    </source>
</evidence>
<evidence type="ECO:0000256" key="1">
    <source>
        <dbReference type="ARBA" id="ARBA00022729"/>
    </source>
</evidence>
<dbReference type="Pfam" id="PF02563">
    <property type="entry name" value="Poly_export"/>
    <property type="match status" value="1"/>
</dbReference>
<sequence length="339" mass="36677">MPISKKIILAPLTLSPGDRVRIAIQEGEEFNGIFEINIDGKLNLPYLEPLMAAGQTIAQLEQQMIHQLIKNGFFRADFIQASVKPLQWRAVRVTVTGAVFQPGRILINDRPVARQAQQQTQQTGDYPTKRYLSAALKGAGGIRPDADIKSIRLIRQGKHQTIDLSGILTGEPVLDIPLIDGDQIVVPSLGYFQTELIRPSQLTPPGFKVFMSNLVFPSPSNAQASIGSGMLSIPYGTRLLRAAVAGNCVGGIQTTNASRSTILISTNPFNGKTQVIKRAIEDLIANADDDILNPYIMPNDGIACYDSGMTSMRDIAGALVNFLTPAVLIKTLLSNGTSN</sequence>
<dbReference type="PANTHER" id="PTHR33619">
    <property type="entry name" value="POLYSACCHARIDE EXPORT PROTEIN GFCE-RELATED"/>
    <property type="match status" value="1"/>
</dbReference>
<gene>
    <name evidence="3" type="ORF">PN36_34265</name>
</gene>
<evidence type="ECO:0000259" key="2">
    <source>
        <dbReference type="Pfam" id="PF02563"/>
    </source>
</evidence>
<name>A0A0A6PKN9_9GAMM</name>
<dbReference type="AlphaFoldDB" id="A0A0A6PKN9"/>
<comment type="caution">
    <text evidence="3">The sequence shown here is derived from an EMBL/GenBank/DDBJ whole genome shotgun (WGS) entry which is preliminary data.</text>
</comment>